<evidence type="ECO:0000256" key="5">
    <source>
        <dbReference type="ARBA" id="ARBA00023136"/>
    </source>
</evidence>
<gene>
    <name evidence="7" type="ORF">AS592_01840</name>
</gene>
<dbReference type="AlphaFoldDB" id="A0A151CF19"/>
<dbReference type="InterPro" id="IPR001204">
    <property type="entry name" value="Phos_transporter"/>
</dbReference>
<feature type="transmembrane region" description="Helical" evidence="6">
    <location>
        <begin position="225"/>
        <end position="251"/>
    </location>
</feature>
<dbReference type="Proteomes" id="UP000075359">
    <property type="component" value="Unassembled WGS sequence"/>
</dbReference>
<name>A0A151CF19_9BACT</name>
<dbReference type="PANTHER" id="PTHR11101">
    <property type="entry name" value="PHOSPHATE TRANSPORTER"/>
    <property type="match status" value="1"/>
</dbReference>
<keyword evidence="8" id="KW-1185">Reference proteome</keyword>
<feature type="transmembrane region" description="Helical" evidence="6">
    <location>
        <begin position="152"/>
        <end position="174"/>
    </location>
</feature>
<evidence type="ECO:0000256" key="6">
    <source>
        <dbReference type="SAM" id="Phobius"/>
    </source>
</evidence>
<dbReference type="GO" id="GO:0035435">
    <property type="term" value="P:phosphate ion transmembrane transport"/>
    <property type="evidence" value="ECO:0007669"/>
    <property type="project" value="TreeGrafter"/>
</dbReference>
<dbReference type="STRING" id="1630136.AS592_01840"/>
<evidence type="ECO:0000313" key="7">
    <source>
        <dbReference type="EMBL" id="KYJ86130.1"/>
    </source>
</evidence>
<keyword evidence="4 6" id="KW-1133">Transmembrane helix</keyword>
<dbReference type="OrthoDB" id="9779554at2"/>
<feature type="transmembrane region" description="Helical" evidence="6">
    <location>
        <begin position="113"/>
        <end position="132"/>
    </location>
</feature>
<dbReference type="Pfam" id="PF01384">
    <property type="entry name" value="PHO4"/>
    <property type="match status" value="1"/>
</dbReference>
<dbReference type="EMBL" id="LNKT01000045">
    <property type="protein sequence ID" value="KYJ86130.1"/>
    <property type="molecule type" value="Genomic_DNA"/>
</dbReference>
<evidence type="ECO:0000256" key="1">
    <source>
        <dbReference type="ARBA" id="ARBA00004141"/>
    </source>
</evidence>
<feature type="transmembrane region" description="Helical" evidence="6">
    <location>
        <begin position="317"/>
        <end position="340"/>
    </location>
</feature>
<comment type="subcellular location">
    <subcellularLocation>
        <location evidence="1">Membrane</location>
        <topology evidence="1">Multi-pass membrane protein</topology>
    </subcellularLocation>
</comment>
<feature type="transmembrane region" description="Helical" evidence="6">
    <location>
        <begin position="181"/>
        <end position="198"/>
    </location>
</feature>
<organism evidence="7 8">
    <name type="scientific">Sulfurovum riftiae</name>
    <dbReference type="NCBI Taxonomy" id="1630136"/>
    <lineage>
        <taxon>Bacteria</taxon>
        <taxon>Pseudomonadati</taxon>
        <taxon>Campylobacterota</taxon>
        <taxon>Epsilonproteobacteria</taxon>
        <taxon>Campylobacterales</taxon>
        <taxon>Sulfurovaceae</taxon>
        <taxon>Sulfurovum</taxon>
    </lineage>
</organism>
<keyword evidence="3 6" id="KW-0812">Transmembrane</keyword>
<dbReference type="RefSeq" id="WP_067331549.1">
    <property type="nucleotide sequence ID" value="NZ_LNKT01000045.1"/>
</dbReference>
<feature type="transmembrane region" description="Helical" evidence="6">
    <location>
        <begin position="45"/>
        <end position="64"/>
    </location>
</feature>
<feature type="transmembrane region" description="Helical" evidence="6">
    <location>
        <begin position="6"/>
        <end position="24"/>
    </location>
</feature>
<feature type="transmembrane region" description="Helical" evidence="6">
    <location>
        <begin position="84"/>
        <end position="101"/>
    </location>
</feature>
<proteinExistence type="predicted"/>
<keyword evidence="2" id="KW-0813">Transport</keyword>
<keyword evidence="5 6" id="KW-0472">Membrane</keyword>
<sequence length="347" mass="36916">MELTTVLLLLTIASVFVFDFTNGFHDAADMVATAIASRAMTSATAIVIVTVFTFLGPLTVGLAVADTIGTFVDITDTTVMHGQALIIAALFAAITYNLITWKLGLPSSSSNSLAGGLVGAGLFVVGASHINWGVYALQEGHLEGMMKVVAGLFASPFLGFVIGFLIMKLIFFIFKRFTVKIRPLFVVFQYFSVAWLGFSHGANDAQKGMAIIGMMLLASGETQHFFIPLWVVILCTSAITLGTMFGGWSIIKTLGFELYRIRLIHSVANQIGAALVNTLATSIGAPTSTTQVVTATLLGNGAAEKPSHVAWGRAGQIILGWFVNVPVSMMFGALYSYLLINLLGVLS</sequence>
<accession>A0A151CF19</accession>
<reference evidence="7 8" key="1">
    <citation type="submission" date="2015-11" db="EMBL/GenBank/DDBJ databases">
        <title>Draft genome of Sulfurovum riftiae 1812E, a member of the Epsilonproteobacteria isolated from the tube of the deep-sea hydrothermal vent tubewom Riftia pachyptila.</title>
        <authorList>
            <person name="Vetriani C."/>
            <person name="Giovannelli D."/>
        </authorList>
    </citation>
    <scope>NUCLEOTIDE SEQUENCE [LARGE SCALE GENOMIC DNA]</scope>
    <source>
        <strain evidence="7 8">1812E</strain>
    </source>
</reference>
<protein>
    <submittedName>
        <fullName evidence="7">Phosphate transporter</fullName>
    </submittedName>
</protein>
<evidence type="ECO:0000256" key="2">
    <source>
        <dbReference type="ARBA" id="ARBA00022448"/>
    </source>
</evidence>
<evidence type="ECO:0000256" key="3">
    <source>
        <dbReference type="ARBA" id="ARBA00022692"/>
    </source>
</evidence>
<comment type="caution">
    <text evidence="7">The sequence shown here is derived from an EMBL/GenBank/DDBJ whole genome shotgun (WGS) entry which is preliminary data.</text>
</comment>
<dbReference type="GO" id="GO:0016020">
    <property type="term" value="C:membrane"/>
    <property type="evidence" value="ECO:0007669"/>
    <property type="project" value="UniProtKB-SubCell"/>
</dbReference>
<dbReference type="GO" id="GO:0005315">
    <property type="term" value="F:phosphate transmembrane transporter activity"/>
    <property type="evidence" value="ECO:0007669"/>
    <property type="project" value="InterPro"/>
</dbReference>
<evidence type="ECO:0000256" key="4">
    <source>
        <dbReference type="ARBA" id="ARBA00022989"/>
    </source>
</evidence>
<evidence type="ECO:0000313" key="8">
    <source>
        <dbReference type="Proteomes" id="UP000075359"/>
    </source>
</evidence>
<dbReference type="PANTHER" id="PTHR11101:SF80">
    <property type="entry name" value="PHOSPHATE TRANSPORTER"/>
    <property type="match status" value="1"/>
</dbReference>